<dbReference type="STRING" id="995060.SAMN04487904_11413"/>
<dbReference type="RefSeq" id="WP_092980889.1">
    <property type="nucleotide sequence ID" value="NZ_FPAT01000014.1"/>
</dbReference>
<feature type="domain" description="DUF4158" evidence="1">
    <location>
        <begin position="6"/>
        <end position="72"/>
    </location>
</feature>
<reference evidence="3" key="1">
    <citation type="submission" date="2016-10" db="EMBL/GenBank/DDBJ databases">
        <authorList>
            <person name="Varghese N."/>
            <person name="Submissions S."/>
        </authorList>
    </citation>
    <scope>NUCLEOTIDE SEQUENCE [LARGE SCALE GENOMIC DNA]</scope>
    <source>
        <strain evidence="3">DSM 45501</strain>
    </source>
</reference>
<sequence length="98" mass="10837">MQREWASEELVGSWTLVGDEWRLVGNKSVSTRPGFALLLKFFEIEARFPRYDEEVPPQAVGYVAEQVGVDAKESGVLLVPAPLDQRSSSADSGRVQLS</sequence>
<organism evidence="2 3">
    <name type="scientific">Actinopolyspora righensis</name>
    <dbReference type="NCBI Taxonomy" id="995060"/>
    <lineage>
        <taxon>Bacteria</taxon>
        <taxon>Bacillati</taxon>
        <taxon>Actinomycetota</taxon>
        <taxon>Actinomycetes</taxon>
        <taxon>Actinopolysporales</taxon>
        <taxon>Actinopolysporaceae</taxon>
        <taxon>Actinopolyspora</taxon>
        <taxon>Actinopolyspora alba group</taxon>
    </lineage>
</organism>
<evidence type="ECO:0000259" key="1">
    <source>
        <dbReference type="Pfam" id="PF13700"/>
    </source>
</evidence>
<dbReference type="Proteomes" id="UP000199165">
    <property type="component" value="Unassembled WGS sequence"/>
</dbReference>
<dbReference type="EMBL" id="FPAT01000014">
    <property type="protein sequence ID" value="SFT93833.1"/>
    <property type="molecule type" value="Genomic_DNA"/>
</dbReference>
<dbReference type="InterPro" id="IPR025296">
    <property type="entry name" value="DUF4158"/>
</dbReference>
<name>A0A1I7C343_9ACTN</name>
<accession>A0A1I7C343</accession>
<evidence type="ECO:0000313" key="2">
    <source>
        <dbReference type="EMBL" id="SFT93833.1"/>
    </source>
</evidence>
<gene>
    <name evidence="2" type="ORF">SAMN04487904_11413</name>
</gene>
<dbReference type="Pfam" id="PF13700">
    <property type="entry name" value="DUF4158"/>
    <property type="match status" value="1"/>
</dbReference>
<dbReference type="AlphaFoldDB" id="A0A1I7C343"/>
<evidence type="ECO:0000313" key="3">
    <source>
        <dbReference type="Proteomes" id="UP000199165"/>
    </source>
</evidence>
<proteinExistence type="predicted"/>
<protein>
    <recommendedName>
        <fullName evidence="1">DUF4158 domain-containing protein</fullName>
    </recommendedName>
</protein>
<keyword evidence="3" id="KW-1185">Reference proteome</keyword>